<feature type="domain" description="Alpha-type protein kinase" evidence="13">
    <location>
        <begin position="1548"/>
        <end position="1779"/>
    </location>
</feature>
<dbReference type="EC" id="2.7.11.1" evidence="2"/>
<feature type="compositionally biased region" description="Basic and acidic residues" evidence="11">
    <location>
        <begin position="1411"/>
        <end position="1427"/>
    </location>
</feature>
<dbReference type="InterPro" id="IPR003599">
    <property type="entry name" value="Ig_sub"/>
</dbReference>
<sequence>MTSRRPMTRSYSGNGRSGGSFSEEETSPANGRSENCNYLSNVRPENSYSRYSQSRSSRSTLFGVMAQLTEDTQPVFETTLKSKAVSENSNVKLTCEVTGNPAPDLKWYRDDMELDRYCGLPKYKIARNGKTHTLYIYNCTVDDAAIYQASASNSKGIVSCSGVLEVGTMSEFKIHQRFFAKLKQKAENKKRELEQSRRRGTDNIQKEPLEQQPLQSYPIPPLRKRQAPSATSLTPDGEENTVNQRGVAVEQPVHPAVEPNGLSGDVSVLVTGNGSKTLENEFDNRDYVPGKPPTTENIAKKKMKMNISNGVDTGVVSNSSNHAGLGNSENAYDGGLSLAQFLADSLSSQTTDETMAAQTEAAVAGEEIEASCADPKTDVENEKEREEKARGRSATERMLQNEQEIERLPDTDHKSASEDKTEAKTHSHDHHDHHHIQETLSNVLHSVKDFFFGKSKKDNASYDPHVKAQVRGHLGTLTQPTPPHSYPYIQESEGQIEVYETSSDQALLPMEVDGPQKAPIAVVPPHQALPLDLSNPEEPRVGITVSHPEKKHLAPDEARGSVLDSLEQNVCLEEIKTHTEIRPTSGSTAPCEAVEDQTQIDTVAQGVVSVPQESNLQVFSSRTDQGTRHQHTEDLDEQITSASPLGSKPRSGACHYDSSLCSVEDSCQRLLSENLESEKENGMHRDEEVPEKGIERVNKTHEEKRVEIVDQLRPTLNAVEERNEVFDFKTQEQPTLDLAENVTQDGNSQANYIGALPENVETISSNVQIEHFPVSESGVKRNKEKIYFESLEESCHTSIQDHLKITDVKTIEESPHMTEESMGNCDLNTKPTSFVTLKEKVEGEGNSECIHPLKKRSEKSSVGTLQDEITRNVSRKEQNASSERNEVPTLTIDGLVEIEASVDEINVEECKSQSEQQYDTGSANVPTEPIVTCSQANDINLGGYFGDIPEITVMDSALKVPEFNMSVSEQQKKDDLILIPNIEITEPQIKETLILITLNEPESEPVSSEKVDAKGLSATLTAENIAVIIDEPPTQANMWKDYIITEKIQEVSQPVEEVREQPAKTECLTLKDTKLIPTINVSFTEDSELTKIDHEHVKSPVVHKVKGKEAPKVPLFVAVPTSLNCEDNLSESKERPKNDNKDSESLMAMLRVVKSDFENDTSFESDKALSIPQKQTPETKAKIVTENLCSLSNKALLTKDVSTIIQKPEDIGVPETDKIKPLKDSRIESYIIGDEQRERTSIERLAVKPPTPPRSPSTLRRLMSRTPPAITVDDPVNNERTGSEQSGGDTPTSSLSCESSPRLKRRDSLTLIRSATPEELASGARRKIFIPREGEAVGVVVALGVGGSPLDTQVKKDAPYMSPGQARRAAFLQAPPGSQTPPLERRSPLLGRKKATLEVPKAVDQTTTEEPESHKTESKPPEKEKSNPFKAPQVIRKIRGEPFPDASGHLKLWCQFFNVLSDSTIKWFKDEEEIVELKRSAGDESQVALAVVQISSQDCGVYSCTITNEFGTDSTDFLLSVEILSEFFLREDIEVGEEIEMTPMLFTKGLADPGYWGDKFFGRIMTQEAHLGEGCAHKACRAKVIYGLDPVFESGSTCIMKVKSPIAYGTKDESNLAEKNMEMANQECKIQNTVREYCKIFSAEARVIENFGFSLEVSPLYLMYRPANSVPYATVEADLTGIFLNYCMMDAKGRLVTKATSEVEMKCCTFQHWIYQWTNGNLLITGLDGVGPRITKVQIVTKSKGYQGLTQDGSPKVFEHFLTQHQCNYYCGLLSLRTLKPMDTLQQPPKTKGSRSPLLNRKLGSSSPQLHKKLGSTSPQLQRKGPNSPLTGRKANSSPKVPRKTEETDEKKATAEPEAGESFKVVV</sequence>
<evidence type="ECO:0000256" key="2">
    <source>
        <dbReference type="ARBA" id="ARBA00012513"/>
    </source>
</evidence>
<dbReference type="InterPro" id="IPR007110">
    <property type="entry name" value="Ig-like_dom"/>
</dbReference>
<keyword evidence="15" id="KW-1185">Reference proteome</keyword>
<protein>
    <recommendedName>
        <fullName evidence="2">non-specific serine/threonine protein kinase</fullName>
        <ecNumber evidence="2">2.7.11.1</ecNumber>
    </recommendedName>
</protein>
<feature type="region of interest" description="Disordered" evidence="11">
    <location>
        <begin position="1783"/>
        <end position="1867"/>
    </location>
</feature>
<feature type="region of interest" description="Disordered" evidence="11">
    <location>
        <begin position="351"/>
        <end position="436"/>
    </location>
</feature>
<evidence type="ECO:0000256" key="9">
    <source>
        <dbReference type="ARBA" id="ARBA00047899"/>
    </source>
</evidence>
<evidence type="ECO:0000313" key="15">
    <source>
        <dbReference type="Proteomes" id="UP001557470"/>
    </source>
</evidence>
<accession>A0ABD0WVH4</accession>
<feature type="region of interest" description="Disordered" evidence="11">
    <location>
        <begin position="855"/>
        <end position="885"/>
    </location>
</feature>
<keyword evidence="6" id="KW-0418">Kinase</keyword>
<evidence type="ECO:0000259" key="13">
    <source>
        <dbReference type="PROSITE" id="PS51158"/>
    </source>
</evidence>
<evidence type="ECO:0000256" key="5">
    <source>
        <dbReference type="ARBA" id="ARBA00022737"/>
    </source>
</evidence>
<feature type="compositionally biased region" description="Basic and acidic residues" evidence="11">
    <location>
        <begin position="185"/>
        <end position="209"/>
    </location>
</feature>
<keyword evidence="5" id="KW-0677">Repeat</keyword>
<evidence type="ECO:0000256" key="10">
    <source>
        <dbReference type="ARBA" id="ARBA00048679"/>
    </source>
</evidence>
<dbReference type="SUPFAM" id="SSF48726">
    <property type="entry name" value="Immunoglobulin"/>
    <property type="match status" value="2"/>
</dbReference>
<dbReference type="InterPro" id="IPR003598">
    <property type="entry name" value="Ig_sub2"/>
</dbReference>
<dbReference type="PANTHER" id="PTHR47091:SF1">
    <property type="entry name" value="ALPHA-PROTEIN KINASE 3"/>
    <property type="match status" value="1"/>
</dbReference>
<comment type="catalytic activity">
    <reaction evidence="9">
        <text>L-threonyl-[protein] + ATP = O-phospho-L-threonyl-[protein] + ADP + H(+)</text>
        <dbReference type="Rhea" id="RHEA:46608"/>
        <dbReference type="Rhea" id="RHEA-COMP:11060"/>
        <dbReference type="Rhea" id="RHEA-COMP:11605"/>
        <dbReference type="ChEBI" id="CHEBI:15378"/>
        <dbReference type="ChEBI" id="CHEBI:30013"/>
        <dbReference type="ChEBI" id="CHEBI:30616"/>
        <dbReference type="ChEBI" id="CHEBI:61977"/>
        <dbReference type="ChEBI" id="CHEBI:456216"/>
        <dbReference type="EC" id="2.7.11.1"/>
    </reaction>
</comment>
<feature type="region of interest" description="Disordered" evidence="11">
    <location>
        <begin position="1"/>
        <end position="42"/>
    </location>
</feature>
<keyword evidence="8" id="KW-0393">Immunoglobulin domain</keyword>
<dbReference type="Gene3D" id="2.60.40.10">
    <property type="entry name" value="Immunoglobulins"/>
    <property type="match status" value="2"/>
</dbReference>
<reference evidence="14 15" key="1">
    <citation type="submission" date="2024-06" db="EMBL/GenBank/DDBJ databases">
        <authorList>
            <person name="Pan Q."/>
            <person name="Wen M."/>
            <person name="Jouanno E."/>
            <person name="Zahm M."/>
            <person name="Klopp C."/>
            <person name="Cabau C."/>
            <person name="Louis A."/>
            <person name="Berthelot C."/>
            <person name="Parey E."/>
            <person name="Roest Crollius H."/>
            <person name="Montfort J."/>
            <person name="Robinson-Rechavi M."/>
            <person name="Bouchez O."/>
            <person name="Lampietro C."/>
            <person name="Lopez Roques C."/>
            <person name="Donnadieu C."/>
            <person name="Postlethwait J."/>
            <person name="Bobe J."/>
            <person name="Verreycken H."/>
            <person name="Guiguen Y."/>
        </authorList>
    </citation>
    <scope>NUCLEOTIDE SEQUENCE [LARGE SCALE GENOMIC DNA]</scope>
    <source>
        <strain evidence="14">Up_M1</strain>
        <tissue evidence="14">Testis</tissue>
    </source>
</reference>
<dbReference type="EMBL" id="JAGEUA010000008">
    <property type="protein sequence ID" value="KAL0968292.1"/>
    <property type="molecule type" value="Genomic_DNA"/>
</dbReference>
<feature type="compositionally biased region" description="Basic and acidic residues" evidence="11">
    <location>
        <begin position="404"/>
        <end position="430"/>
    </location>
</feature>
<dbReference type="SMART" id="SM00811">
    <property type="entry name" value="Alpha_kinase"/>
    <property type="match status" value="1"/>
</dbReference>
<evidence type="ECO:0000256" key="1">
    <source>
        <dbReference type="ARBA" id="ARBA00008651"/>
    </source>
</evidence>
<dbReference type="SMART" id="SM00408">
    <property type="entry name" value="IGc2"/>
    <property type="match status" value="2"/>
</dbReference>
<dbReference type="Pfam" id="PF02816">
    <property type="entry name" value="Alpha_kinase"/>
    <property type="match status" value="1"/>
</dbReference>
<feature type="compositionally biased region" description="Polar residues" evidence="11">
    <location>
        <begin position="228"/>
        <end position="240"/>
    </location>
</feature>
<dbReference type="SUPFAM" id="SSF56112">
    <property type="entry name" value="Protein kinase-like (PK-like)"/>
    <property type="match status" value="1"/>
</dbReference>
<feature type="domain" description="Ig-like" evidence="12">
    <location>
        <begin position="1432"/>
        <end position="1520"/>
    </location>
</feature>
<dbReference type="CDD" id="cd00096">
    <property type="entry name" value="Ig"/>
    <property type="match status" value="1"/>
</dbReference>
<comment type="similarity">
    <text evidence="1">Belongs to the protein kinase superfamily. Alpha-type protein kinase family. ALPK subfamily.</text>
</comment>
<feature type="domain" description="Ig-like" evidence="12">
    <location>
        <begin position="74"/>
        <end position="170"/>
    </location>
</feature>
<comment type="catalytic activity">
    <reaction evidence="10">
        <text>L-seryl-[protein] + ATP = O-phospho-L-seryl-[protein] + ADP + H(+)</text>
        <dbReference type="Rhea" id="RHEA:17989"/>
        <dbReference type="Rhea" id="RHEA-COMP:9863"/>
        <dbReference type="Rhea" id="RHEA-COMP:11604"/>
        <dbReference type="ChEBI" id="CHEBI:15378"/>
        <dbReference type="ChEBI" id="CHEBI:29999"/>
        <dbReference type="ChEBI" id="CHEBI:30616"/>
        <dbReference type="ChEBI" id="CHEBI:83421"/>
        <dbReference type="ChEBI" id="CHEBI:456216"/>
        <dbReference type="EC" id="2.7.11.1"/>
    </reaction>
</comment>
<feature type="region of interest" description="Disordered" evidence="11">
    <location>
        <begin position="185"/>
        <end position="240"/>
    </location>
</feature>
<feature type="compositionally biased region" description="Polar residues" evidence="11">
    <location>
        <begin position="1828"/>
        <end position="1839"/>
    </location>
</feature>
<dbReference type="PANTHER" id="PTHR47091">
    <property type="entry name" value="ALPHA-PROTEIN KINASE 2-RELATED"/>
    <property type="match status" value="1"/>
</dbReference>
<evidence type="ECO:0000256" key="3">
    <source>
        <dbReference type="ARBA" id="ARBA00022527"/>
    </source>
</evidence>
<keyword evidence="3" id="KW-0723">Serine/threonine-protein kinase</keyword>
<evidence type="ECO:0000313" key="14">
    <source>
        <dbReference type="EMBL" id="KAL0968292.1"/>
    </source>
</evidence>
<comment type="caution">
    <text evidence="14">The sequence shown here is derived from an EMBL/GenBank/DDBJ whole genome shotgun (WGS) entry which is preliminary data.</text>
</comment>
<keyword evidence="4" id="KW-0808">Transferase</keyword>
<dbReference type="SMART" id="SM00409">
    <property type="entry name" value="IG"/>
    <property type="match status" value="2"/>
</dbReference>
<dbReference type="Pfam" id="PF07679">
    <property type="entry name" value="I-set"/>
    <property type="match status" value="2"/>
</dbReference>
<feature type="compositionally biased region" description="Low complexity" evidence="11">
    <location>
        <begin position="1256"/>
        <end position="1266"/>
    </location>
</feature>
<feature type="compositionally biased region" description="Polar residues" evidence="11">
    <location>
        <begin position="28"/>
        <end position="42"/>
    </location>
</feature>
<dbReference type="InterPro" id="IPR013783">
    <property type="entry name" value="Ig-like_fold"/>
</dbReference>
<name>A0ABD0WVH4_UMBPY</name>
<organism evidence="14 15">
    <name type="scientific">Umbra pygmaea</name>
    <name type="common">Eastern mudminnow</name>
    <dbReference type="NCBI Taxonomy" id="75934"/>
    <lineage>
        <taxon>Eukaryota</taxon>
        <taxon>Metazoa</taxon>
        <taxon>Chordata</taxon>
        <taxon>Craniata</taxon>
        <taxon>Vertebrata</taxon>
        <taxon>Euteleostomi</taxon>
        <taxon>Actinopterygii</taxon>
        <taxon>Neopterygii</taxon>
        <taxon>Teleostei</taxon>
        <taxon>Protacanthopterygii</taxon>
        <taxon>Esociformes</taxon>
        <taxon>Umbridae</taxon>
        <taxon>Umbra</taxon>
    </lineage>
</organism>
<evidence type="ECO:0000256" key="4">
    <source>
        <dbReference type="ARBA" id="ARBA00022679"/>
    </source>
</evidence>
<evidence type="ECO:0000256" key="8">
    <source>
        <dbReference type="ARBA" id="ARBA00023319"/>
    </source>
</evidence>
<dbReference type="InterPro" id="IPR013098">
    <property type="entry name" value="Ig_I-set"/>
</dbReference>
<feature type="compositionally biased region" description="Basic and acidic residues" evidence="11">
    <location>
        <begin position="868"/>
        <end position="885"/>
    </location>
</feature>
<feature type="compositionally biased region" description="Polar residues" evidence="11">
    <location>
        <begin position="1803"/>
        <end position="1821"/>
    </location>
</feature>
<proteinExistence type="inferred from homology"/>
<dbReference type="PROSITE" id="PS50835">
    <property type="entry name" value="IG_LIKE"/>
    <property type="match status" value="2"/>
</dbReference>
<evidence type="ECO:0000259" key="12">
    <source>
        <dbReference type="PROSITE" id="PS50835"/>
    </source>
</evidence>
<dbReference type="InterPro" id="IPR036179">
    <property type="entry name" value="Ig-like_dom_sf"/>
</dbReference>
<evidence type="ECO:0000256" key="7">
    <source>
        <dbReference type="ARBA" id="ARBA00023157"/>
    </source>
</evidence>
<dbReference type="Proteomes" id="UP001557470">
    <property type="component" value="Unassembled WGS sequence"/>
</dbReference>
<dbReference type="FunFam" id="2.60.40.10:FF:000069">
    <property type="entry name" value="Alpha-protein kinase 3"/>
    <property type="match status" value="1"/>
</dbReference>
<feature type="compositionally biased region" description="Polar residues" evidence="11">
    <location>
        <begin position="1278"/>
        <end position="1299"/>
    </location>
</feature>
<evidence type="ECO:0000256" key="6">
    <source>
        <dbReference type="ARBA" id="ARBA00022777"/>
    </source>
</evidence>
<evidence type="ECO:0000256" key="11">
    <source>
        <dbReference type="SAM" id="MobiDB-lite"/>
    </source>
</evidence>
<dbReference type="CDD" id="cd16973">
    <property type="entry name" value="Alpha_kinase_ALPK3"/>
    <property type="match status" value="1"/>
</dbReference>
<feature type="region of interest" description="Disordered" evidence="11">
    <location>
        <begin position="1240"/>
        <end position="1309"/>
    </location>
</feature>
<dbReference type="GO" id="GO:0004674">
    <property type="term" value="F:protein serine/threonine kinase activity"/>
    <property type="evidence" value="ECO:0007669"/>
    <property type="project" value="UniProtKB-KW"/>
</dbReference>
<feature type="compositionally biased region" description="Basic and acidic residues" evidence="11">
    <location>
        <begin position="1843"/>
        <end position="1855"/>
    </location>
</feature>
<gene>
    <name evidence="14" type="ORF">UPYG_G00264900</name>
</gene>
<dbReference type="PROSITE" id="PS51158">
    <property type="entry name" value="ALPHA_KINASE"/>
    <property type="match status" value="1"/>
</dbReference>
<feature type="region of interest" description="Disordered" evidence="11">
    <location>
        <begin position="1372"/>
        <end position="1430"/>
    </location>
</feature>
<keyword evidence="7" id="KW-1015">Disulfide bond</keyword>
<dbReference type="InterPro" id="IPR011009">
    <property type="entry name" value="Kinase-like_dom_sf"/>
</dbReference>
<feature type="compositionally biased region" description="Basic and acidic residues" evidence="11">
    <location>
        <begin position="375"/>
        <end position="395"/>
    </location>
</feature>
<feature type="region of interest" description="Disordered" evidence="11">
    <location>
        <begin position="621"/>
        <end position="651"/>
    </location>
</feature>
<dbReference type="Gene3D" id="3.20.200.10">
    <property type="entry name" value="MHCK/EF2 kinase"/>
    <property type="match status" value="1"/>
</dbReference>
<dbReference type="InterPro" id="IPR004166">
    <property type="entry name" value="a-kinase_dom"/>
</dbReference>